<dbReference type="EMBL" id="QWLM01000017">
    <property type="protein sequence ID" value="RHW44408.1"/>
    <property type="molecule type" value="Genomic_DNA"/>
</dbReference>
<dbReference type="AlphaFoldDB" id="A0A417Z1I4"/>
<feature type="transmembrane region" description="Helical" evidence="1">
    <location>
        <begin position="26"/>
        <end position="49"/>
    </location>
</feature>
<evidence type="ECO:0000256" key="1">
    <source>
        <dbReference type="SAM" id="Phobius"/>
    </source>
</evidence>
<sequence length="138" mass="14123">MTMTRARRRHGTHERDGESGMATAEFAVALPAVALVLAFVVGLAQLLLLHHRAWHAASVGARVAARAESDDAVRAAIRQSGVSGATSITRSSQWVRVAVSVPAPRGFGWALGDITAGAVAAAERGDEGDAANSSGGSP</sequence>
<name>A0A417Z1I4_9MICO</name>
<dbReference type="Proteomes" id="UP000285376">
    <property type="component" value="Unassembled WGS sequence"/>
</dbReference>
<accession>A0A417Z1I4</accession>
<evidence type="ECO:0000313" key="2">
    <source>
        <dbReference type="EMBL" id="RHW44408.1"/>
    </source>
</evidence>
<comment type="caution">
    <text evidence="2">The sequence shown here is derived from an EMBL/GenBank/DDBJ whole genome shotgun (WGS) entry which is preliminary data.</text>
</comment>
<keyword evidence="1" id="KW-0812">Transmembrane</keyword>
<dbReference type="NCBIfam" id="NF041390">
    <property type="entry name" value="TadE_Rv3655c"/>
    <property type="match status" value="1"/>
</dbReference>
<protein>
    <submittedName>
        <fullName evidence="2">Pilus assembly protein</fullName>
    </submittedName>
</protein>
<dbReference type="InterPro" id="IPR049790">
    <property type="entry name" value="Rv3655c/TadE"/>
</dbReference>
<gene>
    <name evidence="2" type="ORF">D1832_12685</name>
</gene>
<proteinExistence type="predicted"/>
<keyword evidence="1" id="KW-1133">Transmembrane helix</keyword>
<keyword evidence="1" id="KW-0472">Membrane</keyword>
<reference evidence="2 3" key="1">
    <citation type="submission" date="2018-08" db="EMBL/GenBank/DDBJ databases">
        <title>Whole genome sequence analysis of Dermacoccus abyssi bacteria isolated from Deep Mariana trench Micromonospora spp reveals genes involved in the environmental adaptation and production of secondary metabolites.</title>
        <authorList>
            <person name="Abdel-Mageed W.M."/>
            <person name="Lehri B."/>
            <person name="Nouioui I."/>
            <person name="Goodfellow I."/>
            <person name="Jaspars M."/>
            <person name="Karlyshev A."/>
        </authorList>
    </citation>
    <scope>NUCLEOTIDE SEQUENCE [LARGE SCALE GENOMIC DNA]</scope>
    <source>
        <strain evidence="2 3">MT1.1</strain>
    </source>
</reference>
<organism evidence="2 3">
    <name type="scientific">Dermacoccus abyssi</name>
    <dbReference type="NCBI Taxonomy" id="322596"/>
    <lineage>
        <taxon>Bacteria</taxon>
        <taxon>Bacillati</taxon>
        <taxon>Actinomycetota</taxon>
        <taxon>Actinomycetes</taxon>
        <taxon>Micrococcales</taxon>
        <taxon>Dermacoccaceae</taxon>
        <taxon>Dermacoccus</taxon>
    </lineage>
</organism>
<evidence type="ECO:0000313" key="3">
    <source>
        <dbReference type="Proteomes" id="UP000285376"/>
    </source>
</evidence>